<keyword evidence="4" id="KW-0658">Purine biosynthesis</keyword>
<dbReference type="EMBL" id="JBHSMH010000041">
    <property type="protein sequence ID" value="MFC5469726.1"/>
    <property type="molecule type" value="Genomic_DNA"/>
</dbReference>
<comment type="caution">
    <text evidence="10">The sequence shown here is derived from an EMBL/GenBank/DDBJ whole genome shotgun (WGS) entry which is preliminary data.</text>
</comment>
<evidence type="ECO:0000256" key="2">
    <source>
        <dbReference type="ARBA" id="ARBA00012254"/>
    </source>
</evidence>
<dbReference type="PANTHER" id="PTHR43369:SF2">
    <property type="entry name" value="PHOSPHORIBOSYLGLYCINAMIDE FORMYLTRANSFERASE"/>
    <property type="match status" value="1"/>
</dbReference>
<evidence type="ECO:0000256" key="1">
    <source>
        <dbReference type="ARBA" id="ARBA00005054"/>
    </source>
</evidence>
<accession>A0ABW0LYT7</accession>
<keyword evidence="3" id="KW-0808">Transferase</keyword>
<evidence type="ECO:0000256" key="7">
    <source>
        <dbReference type="ARBA" id="ARBA00041682"/>
    </source>
</evidence>
<dbReference type="EC" id="2.1.2.2" evidence="2"/>
<evidence type="ECO:0000256" key="4">
    <source>
        <dbReference type="ARBA" id="ARBA00022755"/>
    </source>
</evidence>
<name>A0ABW0LYT7_9BACL</name>
<keyword evidence="11" id="KW-1185">Reference proteome</keyword>
<feature type="domain" description="Formyl transferase N-terminal" evidence="9">
    <location>
        <begin position="1"/>
        <end position="161"/>
    </location>
</feature>
<reference evidence="11" key="1">
    <citation type="journal article" date="2019" name="Int. J. Syst. Evol. Microbiol.">
        <title>The Global Catalogue of Microorganisms (GCM) 10K type strain sequencing project: providing services to taxonomists for standard genome sequencing and annotation.</title>
        <authorList>
            <consortium name="The Broad Institute Genomics Platform"/>
            <consortium name="The Broad Institute Genome Sequencing Center for Infectious Disease"/>
            <person name="Wu L."/>
            <person name="Ma J."/>
        </authorList>
    </citation>
    <scope>NUCLEOTIDE SEQUENCE [LARGE SCALE GENOMIC DNA]</scope>
    <source>
        <strain evidence="11">CCUG 57113</strain>
    </source>
</reference>
<comment type="pathway">
    <text evidence="1">Purine metabolism; IMP biosynthesis via de novo pathway; N(2)-formyl-N(1)-(5-phospho-D-ribosyl)glycinamide from N(1)-(5-phospho-D-ribosyl)glycinamide (10-formyl THF route): step 1/1.</text>
</comment>
<dbReference type="RefSeq" id="WP_209745406.1">
    <property type="nucleotide sequence ID" value="NZ_JBHSMH010000041.1"/>
</dbReference>
<comment type="similarity">
    <text evidence="5">Belongs to the GART family.</text>
</comment>
<proteinExistence type="inferred from homology"/>
<dbReference type="SUPFAM" id="SSF53328">
    <property type="entry name" value="Formyltransferase"/>
    <property type="match status" value="1"/>
</dbReference>
<comment type="catalytic activity">
    <reaction evidence="8">
        <text>N(1)-(5-phospho-beta-D-ribosyl)glycinamide + (6R)-10-formyltetrahydrofolate = N(2)-formyl-N(1)-(5-phospho-beta-D-ribosyl)glycinamide + (6S)-5,6,7,8-tetrahydrofolate + H(+)</text>
        <dbReference type="Rhea" id="RHEA:15053"/>
        <dbReference type="ChEBI" id="CHEBI:15378"/>
        <dbReference type="ChEBI" id="CHEBI:57453"/>
        <dbReference type="ChEBI" id="CHEBI:143788"/>
        <dbReference type="ChEBI" id="CHEBI:147286"/>
        <dbReference type="ChEBI" id="CHEBI:195366"/>
        <dbReference type="EC" id="2.1.2.2"/>
    </reaction>
</comment>
<dbReference type="InterPro" id="IPR001555">
    <property type="entry name" value="GART_AS"/>
</dbReference>
<protein>
    <recommendedName>
        <fullName evidence="2">phosphoribosylglycinamide formyltransferase 1</fullName>
        <ecNumber evidence="2">2.1.2.2</ecNumber>
    </recommendedName>
    <alternativeName>
        <fullName evidence="7">5'-phosphoribosylglycinamide transformylase</fullName>
    </alternativeName>
    <alternativeName>
        <fullName evidence="6">GAR transformylase</fullName>
    </alternativeName>
</protein>
<evidence type="ECO:0000259" key="9">
    <source>
        <dbReference type="Pfam" id="PF00551"/>
    </source>
</evidence>
<evidence type="ECO:0000313" key="10">
    <source>
        <dbReference type="EMBL" id="MFC5469726.1"/>
    </source>
</evidence>
<gene>
    <name evidence="10" type="ORF">ACFPPD_13415</name>
</gene>
<dbReference type="PANTHER" id="PTHR43369">
    <property type="entry name" value="PHOSPHORIBOSYLGLYCINAMIDE FORMYLTRANSFERASE"/>
    <property type="match status" value="1"/>
</dbReference>
<dbReference type="PROSITE" id="PS00373">
    <property type="entry name" value="GART"/>
    <property type="match status" value="1"/>
</dbReference>
<sequence>MKVGILGSAGGSVFAEVVGILKAASLAGRFQFYVITDRECGLETKCADLDIEVIRIEERDNALFSEKAGEHFHSIGIDMVLLFFSRLVCSHLYLSIPTFNIHPSLLPSFKGFHAVTQMKEANAKFFGASLHLVDESIDGGAIVAQVSMPVPYETSLEKLYKYSFIQKIYLALLAIELVESGAIRIAEGNAGYQVTGMLPYTDRCNPSIRNEGILREIMGLQDREGVELIK</sequence>
<evidence type="ECO:0000313" key="11">
    <source>
        <dbReference type="Proteomes" id="UP001596105"/>
    </source>
</evidence>
<dbReference type="InterPro" id="IPR002376">
    <property type="entry name" value="Formyl_transf_N"/>
</dbReference>
<dbReference type="InterPro" id="IPR036477">
    <property type="entry name" value="Formyl_transf_N_sf"/>
</dbReference>
<dbReference type="Gene3D" id="3.40.50.170">
    <property type="entry name" value="Formyl transferase, N-terminal domain"/>
    <property type="match status" value="1"/>
</dbReference>
<dbReference type="Proteomes" id="UP001596105">
    <property type="component" value="Unassembled WGS sequence"/>
</dbReference>
<evidence type="ECO:0000256" key="6">
    <source>
        <dbReference type="ARBA" id="ARBA00041324"/>
    </source>
</evidence>
<organism evidence="10 11">
    <name type="scientific">Cohnella suwonensis</name>
    <dbReference type="NCBI Taxonomy" id="696072"/>
    <lineage>
        <taxon>Bacteria</taxon>
        <taxon>Bacillati</taxon>
        <taxon>Bacillota</taxon>
        <taxon>Bacilli</taxon>
        <taxon>Bacillales</taxon>
        <taxon>Paenibacillaceae</taxon>
        <taxon>Cohnella</taxon>
    </lineage>
</organism>
<evidence type="ECO:0000256" key="3">
    <source>
        <dbReference type="ARBA" id="ARBA00022679"/>
    </source>
</evidence>
<evidence type="ECO:0000256" key="8">
    <source>
        <dbReference type="ARBA" id="ARBA00047664"/>
    </source>
</evidence>
<evidence type="ECO:0000256" key="5">
    <source>
        <dbReference type="ARBA" id="ARBA00038440"/>
    </source>
</evidence>
<dbReference type="Pfam" id="PF00551">
    <property type="entry name" value="Formyl_trans_N"/>
    <property type="match status" value="1"/>
</dbReference>